<keyword evidence="6" id="KW-1185">Reference proteome</keyword>
<evidence type="ECO:0000313" key="7">
    <source>
        <dbReference type="RefSeq" id="XP_021848615.1"/>
    </source>
</evidence>
<evidence type="ECO:0000256" key="2">
    <source>
        <dbReference type="ARBA" id="ARBA00023016"/>
    </source>
</evidence>
<name>A0A9R0IHA5_SPIOL</name>
<dbReference type="Proteomes" id="UP000813463">
    <property type="component" value="Chromosome 6"/>
</dbReference>
<dbReference type="InterPro" id="IPR002068">
    <property type="entry name" value="A-crystallin/Hsp20_dom"/>
</dbReference>
<protein>
    <submittedName>
        <fullName evidence="7">Small heat shock protein, chloroplastic</fullName>
    </submittedName>
</protein>
<dbReference type="PROSITE" id="PS01031">
    <property type="entry name" value="SHSP"/>
    <property type="match status" value="1"/>
</dbReference>
<dbReference type="Pfam" id="PF00011">
    <property type="entry name" value="HSP20"/>
    <property type="match status" value="1"/>
</dbReference>
<dbReference type="SUPFAM" id="SSF49764">
    <property type="entry name" value="HSP20-like chaperones"/>
    <property type="match status" value="1"/>
</dbReference>
<comment type="similarity">
    <text evidence="3 4">Belongs to the small heat shock protein (HSP20) family.</text>
</comment>
<dbReference type="InterPro" id="IPR008978">
    <property type="entry name" value="HSP20-like_chaperone"/>
</dbReference>
<evidence type="ECO:0000256" key="4">
    <source>
        <dbReference type="RuleBase" id="RU003616"/>
    </source>
</evidence>
<reference evidence="7" key="2">
    <citation type="submission" date="2025-08" db="UniProtKB">
        <authorList>
            <consortium name="RefSeq"/>
        </authorList>
    </citation>
    <scope>IDENTIFICATION</scope>
    <source>
        <tissue evidence="7">Leaf</tissue>
    </source>
</reference>
<keyword evidence="1" id="KW-0809">Transit peptide</keyword>
<organism evidence="6 7">
    <name type="scientific">Spinacia oleracea</name>
    <name type="common">Spinach</name>
    <dbReference type="NCBI Taxonomy" id="3562"/>
    <lineage>
        <taxon>Eukaryota</taxon>
        <taxon>Viridiplantae</taxon>
        <taxon>Streptophyta</taxon>
        <taxon>Embryophyta</taxon>
        <taxon>Tracheophyta</taxon>
        <taxon>Spermatophyta</taxon>
        <taxon>Magnoliopsida</taxon>
        <taxon>eudicotyledons</taxon>
        <taxon>Gunneridae</taxon>
        <taxon>Pentapetalae</taxon>
        <taxon>Caryophyllales</taxon>
        <taxon>Chenopodiaceae</taxon>
        <taxon>Chenopodioideae</taxon>
        <taxon>Anserineae</taxon>
        <taxon>Spinacia</taxon>
    </lineage>
</organism>
<evidence type="ECO:0000313" key="6">
    <source>
        <dbReference type="Proteomes" id="UP000813463"/>
    </source>
</evidence>
<gene>
    <name evidence="7" type="primary">LOC110788297</name>
</gene>
<proteinExistence type="inferred from homology"/>
<evidence type="ECO:0000256" key="3">
    <source>
        <dbReference type="PROSITE-ProRule" id="PRU00285"/>
    </source>
</evidence>
<dbReference type="PANTHER" id="PTHR46991">
    <property type="entry name" value="23.5 KDA HEAT SHOCK PROTEIN, MITOCHONDRIAL"/>
    <property type="match status" value="1"/>
</dbReference>
<dbReference type="KEGG" id="soe:110788297"/>
<dbReference type="Gene3D" id="2.60.40.790">
    <property type="match status" value="1"/>
</dbReference>
<dbReference type="InterPro" id="IPR044656">
    <property type="entry name" value="HSP14.7/HSP23.5/HSP23.6-like"/>
</dbReference>
<sequence>MASMALRRLAGRDLVSGGIFRPLRSLSVSRSFNTNAQMTRVDDDRELDDRADRTPVVRRRDFPSAFFSDVFNPFAPTRSVGQLVNLMDQLMENPFTAASGLGSGGAMRRGWNVREDEEALELKVDMPGLSKEDVKVSVEENTLVIKGEAEKETEETEQQRRYSSRIELTPNEYKIDSIKAEMKNGVLKVTVPKLKHDQKKDVFQVMVD</sequence>
<keyword evidence="2 7" id="KW-0346">Stress response</keyword>
<dbReference type="AlphaFoldDB" id="A0A9R0IHA5"/>
<dbReference type="OrthoDB" id="1431247at2759"/>
<evidence type="ECO:0000259" key="5">
    <source>
        <dbReference type="PROSITE" id="PS01031"/>
    </source>
</evidence>
<feature type="domain" description="SHSP" evidence="5">
    <location>
        <begin position="102"/>
        <end position="208"/>
    </location>
</feature>
<accession>A0A9R0IHA5</accession>
<dbReference type="CDD" id="cd06464">
    <property type="entry name" value="ACD_sHsps-like"/>
    <property type="match status" value="1"/>
</dbReference>
<evidence type="ECO:0000256" key="1">
    <source>
        <dbReference type="ARBA" id="ARBA00022946"/>
    </source>
</evidence>
<reference evidence="6" key="1">
    <citation type="journal article" date="2021" name="Nat. Commun.">
        <title>Genomic analyses provide insights into spinach domestication and the genetic basis of agronomic traits.</title>
        <authorList>
            <person name="Cai X."/>
            <person name="Sun X."/>
            <person name="Xu C."/>
            <person name="Sun H."/>
            <person name="Wang X."/>
            <person name="Ge C."/>
            <person name="Zhang Z."/>
            <person name="Wang Q."/>
            <person name="Fei Z."/>
            <person name="Jiao C."/>
            <person name="Wang Q."/>
        </authorList>
    </citation>
    <scope>NUCLEOTIDE SEQUENCE [LARGE SCALE GENOMIC DNA]</scope>
    <source>
        <strain evidence="6">cv. Varoflay</strain>
    </source>
</reference>
<dbReference type="GeneID" id="110788297"/>
<dbReference type="PANTHER" id="PTHR46991:SF11">
    <property type="entry name" value="SMALL HEAT SHOCK PROTEIN HSPF"/>
    <property type="match status" value="1"/>
</dbReference>
<dbReference type="RefSeq" id="XP_021848615.1">
    <property type="nucleotide sequence ID" value="XM_021992923.2"/>
</dbReference>